<comment type="similarity">
    <text evidence="1 4">Belongs to the iron/ascorbate-dependent oxidoreductase family.</text>
</comment>
<evidence type="ECO:0000256" key="1">
    <source>
        <dbReference type="ARBA" id="ARBA00008056"/>
    </source>
</evidence>
<reference evidence="6" key="1">
    <citation type="journal article" date="2019" name="Sci. Rep.">
        <title>Draft genome of Tanacetum cinerariifolium, the natural source of mosquito coil.</title>
        <authorList>
            <person name="Yamashiro T."/>
            <person name="Shiraishi A."/>
            <person name="Satake H."/>
            <person name="Nakayama K."/>
        </authorList>
    </citation>
    <scope>NUCLEOTIDE SEQUENCE</scope>
</reference>
<evidence type="ECO:0000256" key="3">
    <source>
        <dbReference type="ARBA" id="ARBA00023004"/>
    </source>
</evidence>
<evidence type="ECO:0000259" key="5">
    <source>
        <dbReference type="PROSITE" id="PS51471"/>
    </source>
</evidence>
<dbReference type="SUPFAM" id="SSF51197">
    <property type="entry name" value="Clavaminate synthase-like"/>
    <property type="match status" value="1"/>
</dbReference>
<dbReference type="AlphaFoldDB" id="A0A6L2L9F8"/>
<dbReference type="Gene3D" id="2.60.120.330">
    <property type="entry name" value="B-lactam Antibiotic, Isopenicillin N Synthase, Chain"/>
    <property type="match status" value="1"/>
</dbReference>
<dbReference type="PROSITE" id="PS51471">
    <property type="entry name" value="FE2OG_OXY"/>
    <property type="match status" value="1"/>
</dbReference>
<name>A0A6L2L9F8_TANCI</name>
<keyword evidence="4" id="KW-0560">Oxidoreductase</keyword>
<dbReference type="FunFam" id="2.60.120.330:FF:000079">
    <property type="entry name" value="Protein SRG1"/>
    <property type="match status" value="1"/>
</dbReference>
<comment type="caution">
    <text evidence="6">The sequence shown here is derived from an EMBL/GenBank/DDBJ whole genome shotgun (WGS) entry which is preliminary data.</text>
</comment>
<keyword evidence="3 4" id="KW-0408">Iron</keyword>
<accession>A0A6L2L9F8</accession>
<protein>
    <submittedName>
        <fullName evidence="6">Protein SRG1-like</fullName>
    </submittedName>
</protein>
<dbReference type="InterPro" id="IPR050295">
    <property type="entry name" value="Plant_2OG-oxidoreductases"/>
</dbReference>
<evidence type="ECO:0000256" key="4">
    <source>
        <dbReference type="RuleBase" id="RU003682"/>
    </source>
</evidence>
<dbReference type="Pfam" id="PF14226">
    <property type="entry name" value="DIOX_N"/>
    <property type="match status" value="1"/>
</dbReference>
<dbReference type="InterPro" id="IPR026992">
    <property type="entry name" value="DIOX_N"/>
</dbReference>
<keyword evidence="2 4" id="KW-0479">Metal-binding</keyword>
<dbReference type="InterPro" id="IPR005123">
    <property type="entry name" value="Oxoglu/Fe-dep_dioxygenase_dom"/>
</dbReference>
<dbReference type="InterPro" id="IPR044861">
    <property type="entry name" value="IPNS-like_FE2OG_OXY"/>
</dbReference>
<feature type="domain" description="Fe2OG dioxygenase" evidence="5">
    <location>
        <begin position="226"/>
        <end position="327"/>
    </location>
</feature>
<evidence type="ECO:0000256" key="2">
    <source>
        <dbReference type="ARBA" id="ARBA00022723"/>
    </source>
</evidence>
<sequence>MSTNEEYHGSHFHEATFINQNGELQTSKIPVVQELAREGLTNQFPKRFITLPQRGQLNDTVILETPPVIDIANLKHNDTRKMELQKLAEAAKEWGVFLIKNHGVDDTVLDDVKDVVKGFFSLSFEEKKVNVGTYRSVDNMGYGKSHVKSEDQPLDWVDRLTIKAAPVDESTNHLRVWPRKPTNFRQSIEKYVEKSRKVLDVLLEDLAESIALDKNAFLQYFEPQQSEIKVRVNYYPPCPRPDLAVGILPHSDPSGVTLLLELGATGSLQVQKGMGWATLQWPNNNNLLVNIGDLLEIMSNGMLKSAWHQVRTQLDVERISLAYFYNPPPQCEIGPTVNSGSMEEIYKKVVVEDYVSHLYKISPTTSKEAIMYAKDLTPYNLVTSAE</sequence>
<dbReference type="InterPro" id="IPR027443">
    <property type="entry name" value="IPNS-like_sf"/>
</dbReference>
<dbReference type="GO" id="GO:0046872">
    <property type="term" value="F:metal ion binding"/>
    <property type="evidence" value="ECO:0007669"/>
    <property type="project" value="UniProtKB-KW"/>
</dbReference>
<evidence type="ECO:0000313" key="6">
    <source>
        <dbReference type="EMBL" id="GEU57789.1"/>
    </source>
</evidence>
<organism evidence="6">
    <name type="scientific">Tanacetum cinerariifolium</name>
    <name type="common">Dalmatian daisy</name>
    <name type="synonym">Chrysanthemum cinerariifolium</name>
    <dbReference type="NCBI Taxonomy" id="118510"/>
    <lineage>
        <taxon>Eukaryota</taxon>
        <taxon>Viridiplantae</taxon>
        <taxon>Streptophyta</taxon>
        <taxon>Embryophyta</taxon>
        <taxon>Tracheophyta</taxon>
        <taxon>Spermatophyta</taxon>
        <taxon>Magnoliopsida</taxon>
        <taxon>eudicotyledons</taxon>
        <taxon>Gunneridae</taxon>
        <taxon>Pentapetalae</taxon>
        <taxon>asterids</taxon>
        <taxon>campanulids</taxon>
        <taxon>Asterales</taxon>
        <taxon>Asteraceae</taxon>
        <taxon>Asteroideae</taxon>
        <taxon>Anthemideae</taxon>
        <taxon>Anthemidinae</taxon>
        <taxon>Tanacetum</taxon>
    </lineage>
</organism>
<proteinExistence type="inferred from homology"/>
<dbReference type="GO" id="GO:0016705">
    <property type="term" value="F:oxidoreductase activity, acting on paired donors, with incorporation or reduction of molecular oxygen"/>
    <property type="evidence" value="ECO:0007669"/>
    <property type="project" value="UniProtKB-ARBA"/>
</dbReference>
<dbReference type="PANTHER" id="PTHR47991">
    <property type="entry name" value="OXOGLUTARATE/IRON-DEPENDENT DIOXYGENASE"/>
    <property type="match status" value="1"/>
</dbReference>
<dbReference type="EMBL" id="BKCJ010003893">
    <property type="protein sequence ID" value="GEU57789.1"/>
    <property type="molecule type" value="Genomic_DNA"/>
</dbReference>
<gene>
    <name evidence="6" type="ORF">Tci_029767</name>
</gene>
<dbReference type="Pfam" id="PF03171">
    <property type="entry name" value="2OG-FeII_Oxy"/>
    <property type="match status" value="1"/>
</dbReference>